<organism evidence="2 3">
    <name type="scientific">Eisenbergiella porci</name>
    <dbReference type="NCBI Taxonomy" id="2652274"/>
    <lineage>
        <taxon>Bacteria</taxon>
        <taxon>Bacillati</taxon>
        <taxon>Bacillota</taxon>
        <taxon>Clostridia</taxon>
        <taxon>Lachnospirales</taxon>
        <taxon>Lachnospiraceae</taxon>
        <taxon>Eisenbergiella</taxon>
    </lineage>
</organism>
<dbReference type="PANTHER" id="PTHR36848:SF2">
    <property type="entry name" value="SECRETED PROTEIN"/>
    <property type="match status" value="1"/>
</dbReference>
<accession>A0A6N7WJB0</accession>
<dbReference type="Proteomes" id="UP000436047">
    <property type="component" value="Unassembled WGS sequence"/>
</dbReference>
<evidence type="ECO:0000313" key="2">
    <source>
        <dbReference type="EMBL" id="MSS90587.1"/>
    </source>
</evidence>
<comment type="caution">
    <text evidence="2">The sequence shown here is derived from an EMBL/GenBank/DDBJ whole genome shotgun (WGS) entry which is preliminary data.</text>
</comment>
<keyword evidence="3" id="KW-1185">Reference proteome</keyword>
<evidence type="ECO:0000313" key="3">
    <source>
        <dbReference type="Proteomes" id="UP000436047"/>
    </source>
</evidence>
<dbReference type="AlphaFoldDB" id="A0A6N7WJB0"/>
<gene>
    <name evidence="2" type="ORF">FYJ45_20660</name>
</gene>
<dbReference type="EMBL" id="VUMI01000041">
    <property type="protein sequence ID" value="MSS90587.1"/>
    <property type="molecule type" value="Genomic_DNA"/>
</dbReference>
<protein>
    <submittedName>
        <fullName evidence="2">Uncharacterized protein</fullName>
    </submittedName>
</protein>
<evidence type="ECO:0000256" key="1">
    <source>
        <dbReference type="SAM" id="MobiDB-lite"/>
    </source>
</evidence>
<reference evidence="2 3" key="1">
    <citation type="submission" date="2019-08" db="EMBL/GenBank/DDBJ databases">
        <title>In-depth cultivation of the pig gut microbiome towards novel bacterial diversity and tailored functional studies.</title>
        <authorList>
            <person name="Wylensek D."/>
            <person name="Hitch T.C.A."/>
            <person name="Clavel T."/>
        </authorList>
    </citation>
    <scope>NUCLEOTIDE SEQUENCE [LARGE SCALE GENOMIC DNA]</scope>
    <source>
        <strain evidence="2 3">WCA-389-WT-23B</strain>
    </source>
</reference>
<sequence length="350" mass="38767">MLTGNRIDFDYGEEDIMARHAHAENGTLHIGSCAYGKVLVAGVDTLRSSTLRLLTDYAAQGGALIFAGNPPSFVDALPSGEAKALASACTTIPLEEKALTEACSNGREIKIDTENASLLFARSYRTEGGRMILLLNTDRKKGRANAALCLGTGKYLEQWDPRTGKITEPEYQVINGHLTIDPEAGGERLYRIPARKRSLPKQEAFRGTRTFPLPDIFRYTLSEPNICVLDMAAVTGKTGLSLPPWKCSKPTAPPYRGGEMLQPWYQVRRPPEAFRKRRSAPGLSPSQGSHPGPERHPAVTHPPEYLRLLHHPEKCQYSYSPASFITEPPCWTDSYVLYEQGLLKKPEILY</sequence>
<name>A0A6N7WJB0_9FIRM</name>
<feature type="region of interest" description="Disordered" evidence="1">
    <location>
        <begin position="275"/>
        <end position="300"/>
    </location>
</feature>
<proteinExistence type="predicted"/>
<dbReference type="PANTHER" id="PTHR36848">
    <property type="entry name" value="DNA-BINDING PROTEIN (PUTATIVE SECRETED PROTEIN)-RELATED"/>
    <property type="match status" value="1"/>
</dbReference>
<dbReference type="InterPro" id="IPR053161">
    <property type="entry name" value="Ulvan_degrading_GH"/>
</dbReference>